<proteinExistence type="inferred from homology"/>
<feature type="transmembrane region" description="Helical" evidence="7">
    <location>
        <begin position="102"/>
        <end position="122"/>
    </location>
</feature>
<dbReference type="CDD" id="cd06261">
    <property type="entry name" value="TM_PBP2"/>
    <property type="match status" value="1"/>
</dbReference>
<organism evidence="9 10">
    <name type="scientific">Paraphotobacterium marinum</name>
    <dbReference type="NCBI Taxonomy" id="1755811"/>
    <lineage>
        <taxon>Bacteria</taxon>
        <taxon>Pseudomonadati</taxon>
        <taxon>Pseudomonadota</taxon>
        <taxon>Gammaproteobacteria</taxon>
        <taxon>Vibrionales</taxon>
        <taxon>Vibrionaceae</taxon>
        <taxon>Paraphotobacterium</taxon>
    </lineage>
</organism>
<feature type="transmembrane region" description="Helical" evidence="7">
    <location>
        <begin position="151"/>
        <end position="171"/>
    </location>
</feature>
<accession>A0A220VEW4</accession>
<dbReference type="PANTHER" id="PTHR30043">
    <property type="entry name" value="PHOSPHONATES TRANSPORT SYSTEM PERMEASE PROTEIN"/>
    <property type="match status" value="1"/>
</dbReference>
<feature type="transmembrane region" description="Helical" evidence="7">
    <location>
        <begin position="263"/>
        <end position="283"/>
    </location>
</feature>
<keyword evidence="5 7" id="KW-1133">Transmembrane helix</keyword>
<keyword evidence="3" id="KW-1003">Cell membrane</keyword>
<dbReference type="InterPro" id="IPR035906">
    <property type="entry name" value="MetI-like_sf"/>
</dbReference>
<dbReference type="AlphaFoldDB" id="A0A220VEW4"/>
<dbReference type="PANTHER" id="PTHR30043:SF1">
    <property type="entry name" value="ABC TRANSPORT SYSTEM PERMEASE PROTEIN P69"/>
    <property type="match status" value="1"/>
</dbReference>
<keyword evidence="4 7" id="KW-0812">Transmembrane</keyword>
<protein>
    <submittedName>
        <fullName evidence="9">Phosphonate ABC transporter, permease protein PhnE</fullName>
    </submittedName>
</protein>
<keyword evidence="10" id="KW-1185">Reference proteome</keyword>
<keyword evidence="2 7" id="KW-0813">Transport</keyword>
<dbReference type="KEGG" id="pmai:CF386_06785"/>
<gene>
    <name evidence="9" type="primary">phnE</name>
    <name evidence="9" type="ORF">CF386_06785</name>
</gene>
<dbReference type="GO" id="GO:0015416">
    <property type="term" value="F:ABC-type phosphonate transporter activity"/>
    <property type="evidence" value="ECO:0007669"/>
    <property type="project" value="InterPro"/>
</dbReference>
<dbReference type="SUPFAM" id="SSF161098">
    <property type="entry name" value="MetI-like"/>
    <property type="match status" value="1"/>
</dbReference>
<dbReference type="InterPro" id="IPR000515">
    <property type="entry name" value="MetI-like"/>
</dbReference>
<sequence>MNKEFNQYYLGIKRKQKRDNILFTIFVLSLYFYSSSFTEFSITTLIERLPNFFDYIYMTLPTLHFNDLLVGKINGHLVKGSLAYWGYRLNIQIPLLWDTINMALSASIIGCFLAIFISFFAAKNTDTPAYIRMPILFTVAFLRTMPEFAWAIMFVMAFGIGVIPGFLALTLHSIGCNTKLNYEVIESISLKPVQGLKSCGANKLQFLRFGVWPQIKPNIIALSFMRFEISFRQSTVLGLVGAGGIGQELMTNIKLNHYDQVSMTILLIISVVILIDIISSKILKYVLEGQKG</sequence>
<feature type="domain" description="ABC transmembrane type-1" evidence="8">
    <location>
        <begin position="96"/>
        <end position="279"/>
    </location>
</feature>
<evidence type="ECO:0000256" key="6">
    <source>
        <dbReference type="ARBA" id="ARBA00023136"/>
    </source>
</evidence>
<dbReference type="Proteomes" id="UP000242175">
    <property type="component" value="Chromosome large"/>
</dbReference>
<evidence type="ECO:0000256" key="2">
    <source>
        <dbReference type="ARBA" id="ARBA00022448"/>
    </source>
</evidence>
<dbReference type="Gene3D" id="1.10.3720.10">
    <property type="entry name" value="MetI-like"/>
    <property type="match status" value="1"/>
</dbReference>
<dbReference type="OrthoDB" id="9808005at2"/>
<dbReference type="Pfam" id="PF00528">
    <property type="entry name" value="BPD_transp_1"/>
    <property type="match status" value="1"/>
</dbReference>
<comment type="subcellular location">
    <subcellularLocation>
        <location evidence="1 7">Cell membrane</location>
        <topology evidence="1 7">Multi-pass membrane protein</topology>
    </subcellularLocation>
</comment>
<dbReference type="PROSITE" id="PS50928">
    <property type="entry name" value="ABC_TM1"/>
    <property type="match status" value="1"/>
</dbReference>
<feature type="transmembrane region" description="Helical" evidence="7">
    <location>
        <begin position="129"/>
        <end position="145"/>
    </location>
</feature>
<feature type="transmembrane region" description="Helical" evidence="7">
    <location>
        <begin position="21"/>
        <end position="46"/>
    </location>
</feature>
<name>A0A220VEW4_9GAMM</name>
<dbReference type="EMBL" id="CP022355">
    <property type="protein sequence ID" value="ASK78722.1"/>
    <property type="molecule type" value="Genomic_DNA"/>
</dbReference>
<evidence type="ECO:0000256" key="7">
    <source>
        <dbReference type="RuleBase" id="RU363032"/>
    </source>
</evidence>
<evidence type="ECO:0000256" key="3">
    <source>
        <dbReference type="ARBA" id="ARBA00022475"/>
    </source>
</evidence>
<evidence type="ECO:0000259" key="8">
    <source>
        <dbReference type="PROSITE" id="PS50928"/>
    </source>
</evidence>
<dbReference type="RefSeq" id="WP_089073630.1">
    <property type="nucleotide sequence ID" value="NZ_CBCSAM010000001.1"/>
</dbReference>
<evidence type="ECO:0000256" key="1">
    <source>
        <dbReference type="ARBA" id="ARBA00004651"/>
    </source>
</evidence>
<dbReference type="InterPro" id="IPR005769">
    <property type="entry name" value="PhnE/PtxC"/>
</dbReference>
<evidence type="ECO:0000313" key="9">
    <source>
        <dbReference type="EMBL" id="ASK78722.1"/>
    </source>
</evidence>
<evidence type="ECO:0000256" key="4">
    <source>
        <dbReference type="ARBA" id="ARBA00022692"/>
    </source>
</evidence>
<dbReference type="GO" id="GO:0005886">
    <property type="term" value="C:plasma membrane"/>
    <property type="evidence" value="ECO:0007669"/>
    <property type="project" value="UniProtKB-SubCell"/>
</dbReference>
<evidence type="ECO:0000256" key="5">
    <source>
        <dbReference type="ARBA" id="ARBA00022989"/>
    </source>
</evidence>
<keyword evidence="6 7" id="KW-0472">Membrane</keyword>
<comment type="similarity">
    <text evidence="7">Belongs to the binding-protein-dependent transport system permease family.</text>
</comment>
<reference evidence="9 10" key="1">
    <citation type="journal article" date="2016" name="Int. J. Syst. Evol. Microbiol.">
        <title>Paraphotobacterium marinum gen. nov., sp. nov., a member of the family Vibrionaceae, isolated from surface seawater.</title>
        <authorList>
            <person name="Huang Z."/>
            <person name="Dong C."/>
            <person name="Shao Z."/>
        </authorList>
    </citation>
    <scope>NUCLEOTIDE SEQUENCE [LARGE SCALE GENOMIC DNA]</scope>
    <source>
        <strain evidence="9 10">NSCS20N07D</strain>
    </source>
</reference>
<dbReference type="NCBIfam" id="TIGR01097">
    <property type="entry name" value="PhnE"/>
    <property type="match status" value="1"/>
</dbReference>
<evidence type="ECO:0000313" key="10">
    <source>
        <dbReference type="Proteomes" id="UP000242175"/>
    </source>
</evidence>